<proteinExistence type="predicted"/>
<comment type="caution">
    <text evidence="1">The sequence shown here is derived from an EMBL/GenBank/DDBJ whole genome shotgun (WGS) entry which is preliminary data.</text>
</comment>
<dbReference type="AlphaFoldDB" id="A0A4Q0PI23"/>
<dbReference type="EMBL" id="QOVK01000001">
    <property type="protein sequence ID" value="RXG26615.1"/>
    <property type="molecule type" value="Genomic_DNA"/>
</dbReference>
<sequence length="52" mass="6347">MSFNNLFILHRPAQFDGYKQLILIFTSHLNVKFTVHRFSMLEYLIYFNTYIT</sequence>
<protein>
    <submittedName>
        <fullName evidence="1">Uncharacterized protein</fullName>
    </submittedName>
</protein>
<evidence type="ECO:0000313" key="1">
    <source>
        <dbReference type="EMBL" id="RXG26615.1"/>
    </source>
</evidence>
<gene>
    <name evidence="1" type="ORF">DSM02_615</name>
</gene>
<reference evidence="1 2" key="1">
    <citation type="submission" date="2018-07" db="EMBL/GenBank/DDBJ databases">
        <title>Leeuwenhoekiella genomics.</title>
        <authorList>
            <person name="Tahon G."/>
            <person name="Willems A."/>
        </authorList>
    </citation>
    <scope>NUCLEOTIDE SEQUENCE [LARGE SCALE GENOMIC DNA]</scope>
    <source>
        <strain evidence="1 2">LMG 29608</strain>
    </source>
</reference>
<keyword evidence="2" id="KW-1185">Reference proteome</keyword>
<name>A0A4Q0PI23_9FLAO</name>
<accession>A0A4Q0PI23</accession>
<dbReference type="Proteomes" id="UP000289859">
    <property type="component" value="Unassembled WGS sequence"/>
</dbReference>
<evidence type="ECO:0000313" key="2">
    <source>
        <dbReference type="Proteomes" id="UP000289859"/>
    </source>
</evidence>
<organism evidence="1 2">
    <name type="scientific">Leeuwenhoekiella polynyae</name>
    <dbReference type="NCBI Taxonomy" id="1550906"/>
    <lineage>
        <taxon>Bacteria</taxon>
        <taxon>Pseudomonadati</taxon>
        <taxon>Bacteroidota</taxon>
        <taxon>Flavobacteriia</taxon>
        <taxon>Flavobacteriales</taxon>
        <taxon>Flavobacteriaceae</taxon>
        <taxon>Leeuwenhoekiella</taxon>
    </lineage>
</organism>